<dbReference type="EMBL" id="BKCJ011823381">
    <property type="protein sequence ID" value="GFD55919.1"/>
    <property type="molecule type" value="Genomic_DNA"/>
</dbReference>
<gene>
    <name evidence="1" type="ORF">Tci_927888</name>
</gene>
<protein>
    <submittedName>
        <fullName evidence="1">Uncharacterized protein</fullName>
    </submittedName>
</protein>
<name>A0A699X8K7_TANCI</name>
<dbReference type="AlphaFoldDB" id="A0A699X8K7"/>
<evidence type="ECO:0000313" key="1">
    <source>
        <dbReference type="EMBL" id="GFD55919.1"/>
    </source>
</evidence>
<feature type="non-terminal residue" evidence="1">
    <location>
        <position position="92"/>
    </location>
</feature>
<sequence length="92" mass="8691">RRSGVGNRSTAEVGGATQLAKIIQAPGPNGAVGLEGQAKAGAGCHLHPVVGGAHLHRAGAAGGSANAELAARVVAPGPEGAIGPHGQPKVAA</sequence>
<accession>A0A699X8K7</accession>
<reference evidence="1" key="1">
    <citation type="journal article" date="2019" name="Sci. Rep.">
        <title>Draft genome of Tanacetum cinerariifolium, the natural source of mosquito coil.</title>
        <authorList>
            <person name="Yamashiro T."/>
            <person name="Shiraishi A."/>
            <person name="Satake H."/>
            <person name="Nakayama K."/>
        </authorList>
    </citation>
    <scope>NUCLEOTIDE SEQUENCE</scope>
</reference>
<comment type="caution">
    <text evidence="1">The sequence shown here is derived from an EMBL/GenBank/DDBJ whole genome shotgun (WGS) entry which is preliminary data.</text>
</comment>
<feature type="non-terminal residue" evidence="1">
    <location>
        <position position="1"/>
    </location>
</feature>
<organism evidence="1">
    <name type="scientific">Tanacetum cinerariifolium</name>
    <name type="common">Dalmatian daisy</name>
    <name type="synonym">Chrysanthemum cinerariifolium</name>
    <dbReference type="NCBI Taxonomy" id="118510"/>
    <lineage>
        <taxon>Eukaryota</taxon>
        <taxon>Viridiplantae</taxon>
        <taxon>Streptophyta</taxon>
        <taxon>Embryophyta</taxon>
        <taxon>Tracheophyta</taxon>
        <taxon>Spermatophyta</taxon>
        <taxon>Magnoliopsida</taxon>
        <taxon>eudicotyledons</taxon>
        <taxon>Gunneridae</taxon>
        <taxon>Pentapetalae</taxon>
        <taxon>asterids</taxon>
        <taxon>campanulids</taxon>
        <taxon>Asterales</taxon>
        <taxon>Asteraceae</taxon>
        <taxon>Asteroideae</taxon>
        <taxon>Anthemideae</taxon>
        <taxon>Anthemidinae</taxon>
        <taxon>Tanacetum</taxon>
    </lineage>
</organism>
<proteinExistence type="predicted"/>